<protein>
    <submittedName>
        <fullName evidence="2">Uncharacterized protein</fullName>
    </submittedName>
</protein>
<gene>
    <name evidence="2" type="ORF">ACK4CT_36365</name>
</gene>
<sequence length="66" mass="6878">MTTMGVAGAPSRARYNVVADLLTCELGGSTARRSSPESQPLAARFSTSSKAETPTGDRPISSCSMR</sequence>
<dbReference type="RefSeq" id="WP_409546012.1">
    <property type="nucleotide sequence ID" value="NZ_JBKBDD010000031.1"/>
</dbReference>
<comment type="caution">
    <text evidence="2">The sequence shown here is derived from an EMBL/GenBank/DDBJ whole genome shotgun (WGS) entry which is preliminary data.</text>
</comment>
<keyword evidence="3" id="KW-1185">Reference proteome</keyword>
<evidence type="ECO:0000313" key="3">
    <source>
        <dbReference type="Proteomes" id="UP001635816"/>
    </source>
</evidence>
<name>A0ABW9LKU3_9MYCO</name>
<accession>A0ABW9LKU3</accession>
<evidence type="ECO:0000256" key="1">
    <source>
        <dbReference type="SAM" id="MobiDB-lite"/>
    </source>
</evidence>
<evidence type="ECO:0000313" key="2">
    <source>
        <dbReference type="EMBL" id="MFN6548624.1"/>
    </source>
</evidence>
<feature type="region of interest" description="Disordered" evidence="1">
    <location>
        <begin position="28"/>
        <end position="66"/>
    </location>
</feature>
<proteinExistence type="predicted"/>
<dbReference type="Proteomes" id="UP001635816">
    <property type="component" value="Unassembled WGS sequence"/>
</dbReference>
<dbReference type="EMBL" id="JBKBDD010000031">
    <property type="protein sequence ID" value="MFN6548624.1"/>
    <property type="molecule type" value="Genomic_DNA"/>
</dbReference>
<reference evidence="2 3" key="1">
    <citation type="submission" date="2024-12" db="EMBL/GenBank/DDBJ databases">
        <title>The coexistence of Mycolicibacterium septicum and Mycolicibacterium nivoides in clinical samples.</title>
        <authorList>
            <person name="Wang C."/>
            <person name="Feng Y."/>
            <person name="Zong Z."/>
        </authorList>
    </citation>
    <scope>NUCLEOTIDE SEQUENCE [LARGE SCALE GENOMIC DNA]</scope>
    <source>
        <strain evidence="2 3">120309</strain>
    </source>
</reference>
<organism evidence="2 3">
    <name type="scientific">Mycolicibacterium nivoides</name>
    <dbReference type="NCBI Taxonomy" id="2487344"/>
    <lineage>
        <taxon>Bacteria</taxon>
        <taxon>Bacillati</taxon>
        <taxon>Actinomycetota</taxon>
        <taxon>Actinomycetes</taxon>
        <taxon>Mycobacteriales</taxon>
        <taxon>Mycobacteriaceae</taxon>
        <taxon>Mycolicibacterium</taxon>
    </lineage>
</organism>